<keyword evidence="2" id="KW-1185">Reference proteome</keyword>
<protein>
    <submittedName>
        <fullName evidence="1">Uncharacterized protein</fullName>
    </submittedName>
</protein>
<dbReference type="Proteomes" id="UP000805649">
    <property type="component" value="Unassembled WGS sequence"/>
</dbReference>
<accession>A0ACC3Z6A1</accession>
<gene>
    <name evidence="1" type="ORF">CTRU02_206205</name>
</gene>
<comment type="caution">
    <text evidence="1">The sequence shown here is derived from an EMBL/GenBank/DDBJ whole genome shotgun (WGS) entry which is preliminary data.</text>
</comment>
<dbReference type="EMBL" id="VUJX02000003">
    <property type="protein sequence ID" value="KAL0939595.1"/>
    <property type="molecule type" value="Genomic_DNA"/>
</dbReference>
<evidence type="ECO:0000313" key="2">
    <source>
        <dbReference type="Proteomes" id="UP000805649"/>
    </source>
</evidence>
<organism evidence="1 2">
    <name type="scientific">Colletotrichum truncatum</name>
    <name type="common">Anthracnose fungus</name>
    <name type="synonym">Colletotrichum capsici</name>
    <dbReference type="NCBI Taxonomy" id="5467"/>
    <lineage>
        <taxon>Eukaryota</taxon>
        <taxon>Fungi</taxon>
        <taxon>Dikarya</taxon>
        <taxon>Ascomycota</taxon>
        <taxon>Pezizomycotina</taxon>
        <taxon>Sordariomycetes</taxon>
        <taxon>Hypocreomycetidae</taxon>
        <taxon>Glomerellales</taxon>
        <taxon>Glomerellaceae</taxon>
        <taxon>Colletotrichum</taxon>
        <taxon>Colletotrichum truncatum species complex</taxon>
    </lineage>
</organism>
<reference evidence="1 2" key="1">
    <citation type="journal article" date="2020" name="Phytopathology">
        <title>Genome Sequence Resources of Colletotrichum truncatum, C. plurivorum, C. musicola, and C. sojae: Four Species Pathogenic to Soybean (Glycine max).</title>
        <authorList>
            <person name="Rogerio F."/>
            <person name="Boufleur T.R."/>
            <person name="Ciampi-Guillardi M."/>
            <person name="Sukno S.A."/>
            <person name="Thon M.R."/>
            <person name="Massola Junior N.S."/>
            <person name="Baroncelli R."/>
        </authorList>
    </citation>
    <scope>NUCLEOTIDE SEQUENCE [LARGE SCALE GENOMIC DNA]</scope>
    <source>
        <strain evidence="1 2">CMES1059</strain>
    </source>
</reference>
<name>A0ACC3Z6A1_COLTU</name>
<proteinExistence type="predicted"/>
<sequence length="84" mass="9136">MTGQTCVPLSRASIILQSPDTKVSNYTARPCRMCSSILTAHLDPYTLWRSSLDQLSVTHQDLAKARCSDGLDIKQSAVSLLGGR</sequence>
<evidence type="ECO:0000313" key="1">
    <source>
        <dbReference type="EMBL" id="KAL0939595.1"/>
    </source>
</evidence>